<evidence type="ECO:0000313" key="1">
    <source>
        <dbReference type="EMBL" id="AOQ27251.1"/>
    </source>
</evidence>
<name>A0A1D7XFC2_9CAUD</name>
<dbReference type="Proteomes" id="UP000225358">
    <property type="component" value="Segment"/>
</dbReference>
<proteinExistence type="predicted"/>
<protein>
    <submittedName>
        <fullName evidence="1">Uncharacterized protein</fullName>
    </submittedName>
</protein>
<evidence type="ECO:0000313" key="2">
    <source>
        <dbReference type="Proteomes" id="UP000225358"/>
    </source>
</evidence>
<keyword evidence="2" id="KW-1185">Reference proteome</keyword>
<reference evidence="1" key="1">
    <citation type="submission" date="2017-02" db="EMBL/GenBank/DDBJ databases">
        <title>Complete genome sequence of two Escherichia coli phages, vB_EcoM_ ESCO5 and vB_EcoM_ESCO13, which are related to phAPEC8.</title>
        <authorList>
            <person name="Trotereau A."/>
            <person name="Gonnet M."/>
            <person name="Viardot A."/>
            <person name="Lalmanach A.-C."/>
            <person name="Guabiraba R."/>
            <person name="Chanteloup N."/>
            <person name="Schouler C."/>
        </authorList>
    </citation>
    <scope>NUCLEOTIDE SEQUENCE [LARGE SCALE GENOMIC DNA]</scope>
</reference>
<sequence length="64" mass="7161">MFLAILIVFSVLSFYCMNASENFPKNSKKRTVCVVIDSCMSGVGYAVVSCFLAYHCSKYLEAFL</sequence>
<gene>
    <name evidence="1" type="ORF">ESCO13_00123</name>
</gene>
<dbReference type="EMBL" id="KX552041">
    <property type="protein sequence ID" value="AOQ27251.1"/>
    <property type="molecule type" value="Genomic_DNA"/>
</dbReference>
<organism evidence="1 2">
    <name type="scientific">Escherichia phage ESCO13</name>
    <dbReference type="NCBI Taxonomy" id="1881104"/>
    <lineage>
        <taxon>Viruses</taxon>
        <taxon>Duplodnaviria</taxon>
        <taxon>Heunggongvirae</taxon>
        <taxon>Uroviricota</taxon>
        <taxon>Caudoviricetes</taxon>
        <taxon>Stephanstirmvirinae</taxon>
        <taxon>Phapecoctavirus</taxon>
        <taxon>Phapecoctavirus ESCO13</taxon>
    </lineage>
</organism>
<accession>A0A1D7XFC2</accession>